<reference evidence="3 4" key="1">
    <citation type="journal article" date="2019" name="Int. J. Syst. Evol. Microbiol.">
        <title>The Global Catalogue of Microorganisms (GCM) 10K type strain sequencing project: providing services to taxonomists for standard genome sequencing and annotation.</title>
        <authorList>
            <consortium name="The Broad Institute Genomics Platform"/>
            <consortium name="The Broad Institute Genome Sequencing Center for Infectious Disease"/>
            <person name="Wu L."/>
            <person name="Ma J."/>
        </authorList>
    </citation>
    <scope>NUCLEOTIDE SEQUENCE [LARGE SCALE GENOMIC DNA]</scope>
    <source>
        <strain evidence="3 4">JCM 4542</strain>
    </source>
</reference>
<evidence type="ECO:0000259" key="2">
    <source>
        <dbReference type="Pfam" id="PF00652"/>
    </source>
</evidence>
<evidence type="ECO:0000313" key="4">
    <source>
        <dbReference type="Proteomes" id="UP001500886"/>
    </source>
</evidence>
<evidence type="ECO:0000313" key="3">
    <source>
        <dbReference type="EMBL" id="GAA2707497.1"/>
    </source>
</evidence>
<dbReference type="EMBL" id="BAAASL010000001">
    <property type="protein sequence ID" value="GAA2707497.1"/>
    <property type="molecule type" value="Genomic_DNA"/>
</dbReference>
<dbReference type="PROSITE" id="PS50231">
    <property type="entry name" value="RICIN_B_LECTIN"/>
    <property type="match status" value="1"/>
</dbReference>
<evidence type="ECO:0000256" key="1">
    <source>
        <dbReference type="SAM" id="SignalP"/>
    </source>
</evidence>
<dbReference type="Pfam" id="PF00652">
    <property type="entry name" value="Ricin_B_lectin"/>
    <property type="match status" value="1"/>
</dbReference>
<dbReference type="InterPro" id="IPR035992">
    <property type="entry name" value="Ricin_B-like_lectins"/>
</dbReference>
<dbReference type="Gene3D" id="2.80.10.50">
    <property type="match status" value="1"/>
</dbReference>
<proteinExistence type="predicted"/>
<feature type="domain" description="Ricin B lectin" evidence="2">
    <location>
        <begin position="100"/>
        <end position="174"/>
    </location>
</feature>
<feature type="signal peptide" evidence="1">
    <location>
        <begin position="1"/>
        <end position="29"/>
    </location>
</feature>
<organism evidence="3 4">
    <name type="scientific">Streptomyces luteosporeus</name>
    <dbReference type="NCBI Taxonomy" id="173856"/>
    <lineage>
        <taxon>Bacteria</taxon>
        <taxon>Bacillati</taxon>
        <taxon>Actinomycetota</taxon>
        <taxon>Actinomycetes</taxon>
        <taxon>Kitasatosporales</taxon>
        <taxon>Streptomycetaceae</taxon>
        <taxon>Streptomyces</taxon>
    </lineage>
</organism>
<dbReference type="Proteomes" id="UP001500886">
    <property type="component" value="Unassembled WGS sequence"/>
</dbReference>
<keyword evidence="4" id="KW-1185">Reference proteome</keyword>
<name>A0ABN3TKF9_9ACTN</name>
<dbReference type="CDD" id="cd23415">
    <property type="entry name" value="beta-trefoil_Ricin_AH"/>
    <property type="match status" value="1"/>
</dbReference>
<keyword evidence="1" id="KW-0732">Signal</keyword>
<gene>
    <name evidence="3" type="ORF">GCM10010315_02090</name>
</gene>
<dbReference type="RefSeq" id="WP_344432653.1">
    <property type="nucleotide sequence ID" value="NZ_BAAASL010000001.1"/>
</dbReference>
<dbReference type="InterPro" id="IPR000772">
    <property type="entry name" value="Ricin_B_lectin"/>
</dbReference>
<accession>A0ABN3TKF9</accession>
<protein>
    <recommendedName>
        <fullName evidence="2">Ricin B lectin domain-containing protein</fullName>
    </recommendedName>
</protein>
<feature type="chain" id="PRO_5045078167" description="Ricin B lectin domain-containing protein" evidence="1">
    <location>
        <begin position="30"/>
        <end position="175"/>
    </location>
</feature>
<dbReference type="SUPFAM" id="SSF50370">
    <property type="entry name" value="Ricin B-like lectins"/>
    <property type="match status" value="1"/>
</dbReference>
<comment type="caution">
    <text evidence="3">The sequence shown here is derived from an EMBL/GenBank/DDBJ whole genome shotgun (WGS) entry which is preliminary data.</text>
</comment>
<sequence length="175" mass="19349">MSKKRAGKALGVALAIPALLMCTSGSASAKDNIRWTNEATDGCLAAFPTKNGGFTVKTVVPNYMKGFRCGTGLDNTEKMWADTQDNLENPDGAWAQHPMANKGYCLAMWPDGPEQGHVYLEPCSSPVNYYQQWYENWDGKKFNLVNRQTGMCLDSNGDGDVYALKCNGGDYQRWR</sequence>